<dbReference type="EMBL" id="UINC01011070">
    <property type="protein sequence ID" value="SVA49017.1"/>
    <property type="molecule type" value="Genomic_DNA"/>
</dbReference>
<protein>
    <recommendedName>
        <fullName evidence="2">SusD-like N-terminal domain-containing protein</fullName>
    </recommendedName>
</protein>
<dbReference type="SUPFAM" id="SSF48452">
    <property type="entry name" value="TPR-like"/>
    <property type="match status" value="1"/>
</dbReference>
<dbReference type="InterPro" id="IPR011990">
    <property type="entry name" value="TPR-like_helical_dom_sf"/>
</dbReference>
<organism evidence="1">
    <name type="scientific">marine metagenome</name>
    <dbReference type="NCBI Taxonomy" id="408172"/>
    <lineage>
        <taxon>unclassified sequences</taxon>
        <taxon>metagenomes</taxon>
        <taxon>ecological metagenomes</taxon>
    </lineage>
</organism>
<evidence type="ECO:0000313" key="1">
    <source>
        <dbReference type="EMBL" id="SVA49017.1"/>
    </source>
</evidence>
<accession>A0A381WAP1</accession>
<gene>
    <name evidence="1" type="ORF">METZ01_LOCUS101871</name>
</gene>
<dbReference type="Gene3D" id="1.25.40.390">
    <property type="match status" value="2"/>
</dbReference>
<name>A0A381WAP1_9ZZZZ</name>
<dbReference type="AlphaFoldDB" id="A0A381WAP1"/>
<reference evidence="1" key="1">
    <citation type="submission" date="2018-05" db="EMBL/GenBank/DDBJ databases">
        <authorList>
            <person name="Lanie J.A."/>
            <person name="Ng W.-L."/>
            <person name="Kazmierczak K.M."/>
            <person name="Andrzejewski T.M."/>
            <person name="Davidsen T.M."/>
            <person name="Wayne K.J."/>
            <person name="Tettelin H."/>
            <person name="Glass J.I."/>
            <person name="Rusch D."/>
            <person name="Podicherti R."/>
            <person name="Tsui H.-C.T."/>
            <person name="Winkler M.E."/>
        </authorList>
    </citation>
    <scope>NUCLEOTIDE SEQUENCE</scope>
</reference>
<proteinExistence type="predicted"/>
<evidence type="ECO:0008006" key="2">
    <source>
        <dbReference type="Google" id="ProtNLM"/>
    </source>
</evidence>
<sequence length="377" mass="40881">MKSINRKIIIKIIPLALVLFWTGCEDLDFPDPNNPTNDTATLQSLVTGAEAQLRSGFGVYIRDLLVIGREAYYLEPADPRYTGELLRGPIDPGGFLCYTPWAANYKVISNCQIILNSADVDDGAKGFAQTVKAYCLMRILNLTDVNGARINYDGDINAPVATKDEVLAEIKRLLDAGHANLSSAGSSFSFSLSSGFDGFNTPATFAHFNRGIMARAAVRQDDWTTAQSALTACAEWMNSADNDMGVYHAFSSGANDGDNQMYEAPDAATLKLMVHPTFLTDAHEGDARVTNNVLVRSDTIKYDGLESYLAPTLYTGSYDPVPMMRAVELQLLQAEVHIGQGNYSGAESIMNTIRTAAGVSEYTGTDASNAVSRILHE</sequence>
<dbReference type="PROSITE" id="PS51257">
    <property type="entry name" value="PROKAR_LIPOPROTEIN"/>
    <property type="match status" value="1"/>
</dbReference>
<feature type="non-terminal residue" evidence="1">
    <location>
        <position position="377"/>
    </location>
</feature>